<keyword evidence="6" id="KW-0378">Hydrolase</keyword>
<dbReference type="InterPro" id="IPR034016">
    <property type="entry name" value="M1_APN-typ"/>
</dbReference>
<dbReference type="SUPFAM" id="SSF55486">
    <property type="entry name" value="Metalloproteases ('zincins'), catalytic domain"/>
    <property type="match status" value="1"/>
</dbReference>
<gene>
    <name evidence="16" type="ORF">CEUTPL_LOCUS1531</name>
</gene>
<evidence type="ECO:0000256" key="10">
    <source>
        <dbReference type="PIRSR" id="PIRSR634016-1"/>
    </source>
</evidence>
<sequence>MDHTIVLILFGVQIITAKELTYRLSRDVIPKHYSLKLQPDIDAETFRGEVTITIYSTAEKERIILHSLNLNITFAEINQHPAKVEELEDARIAVSFINRGHIQPGEHLIRFKYHGRLYEQFGLRKASYKYNSHKGHLIVNEFEAHHARKAFPCFDEPNFKARFNVRLITPNDSYIALSNMPEIGRYPFSEGILYVFATTVKMSTYLVSLAITDYTYYEEMFVHNNKTIPIRVYTYNASKENNHAAIEAAMISIRYYNDYTGLDYPLPKLDMIEYDKGKVTATETWGLIQFKEGLLTTDLDIYDAFQCHLVIFHELGHFWFGNLVTNDWWNDLWLQEGFATFMSYKMIAEREDVGISKLFRLIEVIDMDTQFREDKLQLVSYLHSTDYMENDKLFDGIVYTKGAYLLRMLEVLVGEKLFQQIVRNFLKNHEFGTVTTNDLIQEFEDQVPYMDIRSFMESYIYQYGHPVLNVDDSSEKYVLSQILANNSSNKWTIPISYAYANNTTGYIWFDREAETITLDKSVDSEFMLFNLGSKPGIYIVNYTDTMLRNILDNIGNFPLEDLETFEDNMKVLYQMKYINCDTVLEFFGAMQNQSTYNSLFFYAVLDVFQSISCYKQEYRALIEHLNTKYKIKIDLFIPESYGKCDENRNTTDISDLHSQQCIQWISNNLLNANETQNIM</sequence>
<dbReference type="GO" id="GO:0043171">
    <property type="term" value="P:peptide catabolic process"/>
    <property type="evidence" value="ECO:0007669"/>
    <property type="project" value="TreeGrafter"/>
</dbReference>
<dbReference type="CDD" id="cd09601">
    <property type="entry name" value="M1_APN-Q_like"/>
    <property type="match status" value="1"/>
</dbReference>
<evidence type="ECO:0000256" key="6">
    <source>
        <dbReference type="ARBA" id="ARBA00022801"/>
    </source>
</evidence>
<reference evidence="16" key="1">
    <citation type="submission" date="2022-01" db="EMBL/GenBank/DDBJ databases">
        <authorList>
            <person name="King R."/>
        </authorList>
    </citation>
    <scope>NUCLEOTIDE SEQUENCE</scope>
</reference>
<comment type="subcellular location">
    <subcellularLocation>
        <location evidence="1">Cell membrane</location>
        <topology evidence="1">Lipid-anchor</topology>
        <topology evidence="1">GPI-anchor</topology>
    </subcellularLocation>
</comment>
<dbReference type="Proteomes" id="UP001152799">
    <property type="component" value="Chromosome 1"/>
</dbReference>
<comment type="cofactor">
    <cofactor evidence="11">
        <name>Zn(2+)</name>
        <dbReference type="ChEBI" id="CHEBI:29105"/>
    </cofactor>
    <text evidence="11">Binds 1 zinc ion per subunit.</text>
</comment>
<feature type="binding site" evidence="11">
    <location>
        <position position="336"/>
    </location>
    <ligand>
        <name>Zn(2+)</name>
        <dbReference type="ChEBI" id="CHEBI:29105"/>
        <note>catalytic</note>
    </ligand>
</feature>
<evidence type="ECO:0000256" key="4">
    <source>
        <dbReference type="ARBA" id="ARBA00022670"/>
    </source>
</evidence>
<dbReference type="AlphaFoldDB" id="A0A9N9MES3"/>
<keyword evidence="9" id="KW-0449">Lipoprotein</keyword>
<dbReference type="InterPro" id="IPR050344">
    <property type="entry name" value="Peptidase_M1_aminopeptidases"/>
</dbReference>
<dbReference type="PANTHER" id="PTHR11533">
    <property type="entry name" value="PROTEASE M1 ZINC METALLOPROTEASE"/>
    <property type="match status" value="1"/>
</dbReference>
<dbReference type="Gene3D" id="1.10.390.10">
    <property type="entry name" value="Neutral Protease Domain 2"/>
    <property type="match status" value="1"/>
</dbReference>
<dbReference type="SUPFAM" id="SSF63737">
    <property type="entry name" value="Leukotriene A4 hydrolase N-terminal domain"/>
    <property type="match status" value="1"/>
</dbReference>
<evidence type="ECO:0000256" key="3">
    <source>
        <dbReference type="ARBA" id="ARBA00022622"/>
    </source>
</evidence>
<keyword evidence="3" id="KW-0325">Glycoprotein</keyword>
<dbReference type="Gene3D" id="2.60.40.1910">
    <property type="match status" value="1"/>
</dbReference>
<feature type="binding site" evidence="11">
    <location>
        <position position="317"/>
    </location>
    <ligand>
        <name>Zn(2+)</name>
        <dbReference type="ChEBI" id="CHEBI:29105"/>
        <note>catalytic</note>
    </ligand>
</feature>
<organism evidence="16 17">
    <name type="scientific">Ceutorhynchus assimilis</name>
    <name type="common">cabbage seed weevil</name>
    <dbReference type="NCBI Taxonomy" id="467358"/>
    <lineage>
        <taxon>Eukaryota</taxon>
        <taxon>Metazoa</taxon>
        <taxon>Ecdysozoa</taxon>
        <taxon>Arthropoda</taxon>
        <taxon>Hexapoda</taxon>
        <taxon>Insecta</taxon>
        <taxon>Pterygota</taxon>
        <taxon>Neoptera</taxon>
        <taxon>Endopterygota</taxon>
        <taxon>Coleoptera</taxon>
        <taxon>Polyphaga</taxon>
        <taxon>Cucujiformia</taxon>
        <taxon>Curculionidae</taxon>
        <taxon>Ceutorhynchinae</taxon>
        <taxon>Ceutorhynchus</taxon>
    </lineage>
</organism>
<feature type="active site" description="Proton acceptor" evidence="10">
    <location>
        <position position="314"/>
    </location>
</feature>
<evidence type="ECO:0000259" key="15">
    <source>
        <dbReference type="Pfam" id="PF17900"/>
    </source>
</evidence>
<feature type="binding site" evidence="11">
    <location>
        <position position="313"/>
    </location>
    <ligand>
        <name>Zn(2+)</name>
        <dbReference type="ChEBI" id="CHEBI:29105"/>
        <note>catalytic</note>
    </ligand>
</feature>
<dbReference type="InterPro" id="IPR045357">
    <property type="entry name" value="Aminopeptidase_N-like_N"/>
</dbReference>
<evidence type="ECO:0000256" key="5">
    <source>
        <dbReference type="ARBA" id="ARBA00022723"/>
    </source>
</evidence>
<evidence type="ECO:0000256" key="11">
    <source>
        <dbReference type="PIRSR" id="PIRSR634016-3"/>
    </source>
</evidence>
<evidence type="ECO:0000256" key="9">
    <source>
        <dbReference type="ARBA" id="ARBA00023288"/>
    </source>
</evidence>
<dbReference type="GO" id="GO:0006508">
    <property type="term" value="P:proteolysis"/>
    <property type="evidence" value="ECO:0007669"/>
    <property type="project" value="UniProtKB-KW"/>
</dbReference>
<feature type="domain" description="Peptidase M1 membrane alanine aminopeptidase" evidence="14">
    <location>
        <begin position="245"/>
        <end position="459"/>
    </location>
</feature>
<name>A0A9N9MES3_9CUCU</name>
<evidence type="ECO:0000256" key="1">
    <source>
        <dbReference type="ARBA" id="ARBA00004609"/>
    </source>
</evidence>
<evidence type="ECO:0000259" key="14">
    <source>
        <dbReference type="Pfam" id="PF01433"/>
    </source>
</evidence>
<evidence type="ECO:0000313" key="17">
    <source>
        <dbReference type="Proteomes" id="UP001152799"/>
    </source>
</evidence>
<feature type="site" description="Transition state stabilizer" evidence="12">
    <location>
        <position position="399"/>
    </location>
</feature>
<dbReference type="Pfam" id="PF17900">
    <property type="entry name" value="Peptidase_M1_N"/>
    <property type="match status" value="1"/>
</dbReference>
<keyword evidence="3" id="KW-0472">Membrane</keyword>
<protein>
    <recommendedName>
        <fullName evidence="18">Aminopeptidase</fullName>
    </recommendedName>
</protein>
<evidence type="ECO:0000256" key="7">
    <source>
        <dbReference type="ARBA" id="ARBA00022833"/>
    </source>
</evidence>
<keyword evidence="7 11" id="KW-0862">Zinc</keyword>
<evidence type="ECO:0000313" key="16">
    <source>
        <dbReference type="EMBL" id="CAG9760810.1"/>
    </source>
</evidence>
<comment type="similarity">
    <text evidence="2">Belongs to the peptidase M1 family.</text>
</comment>
<evidence type="ECO:0000256" key="12">
    <source>
        <dbReference type="PIRSR" id="PIRSR634016-4"/>
    </source>
</evidence>
<dbReference type="PRINTS" id="PR00756">
    <property type="entry name" value="ALADIPTASE"/>
</dbReference>
<dbReference type="GO" id="GO:0042277">
    <property type="term" value="F:peptide binding"/>
    <property type="evidence" value="ECO:0007669"/>
    <property type="project" value="TreeGrafter"/>
</dbReference>
<keyword evidence="5 11" id="KW-0479">Metal-binding</keyword>
<dbReference type="InterPro" id="IPR014782">
    <property type="entry name" value="Peptidase_M1_dom"/>
</dbReference>
<dbReference type="GO" id="GO:0005737">
    <property type="term" value="C:cytoplasm"/>
    <property type="evidence" value="ECO:0007669"/>
    <property type="project" value="TreeGrafter"/>
</dbReference>
<keyword evidence="13" id="KW-0732">Signal</keyword>
<dbReference type="Gene3D" id="2.60.40.1730">
    <property type="entry name" value="tricorn interacting facor f3 domain"/>
    <property type="match status" value="1"/>
</dbReference>
<dbReference type="GO" id="GO:0070006">
    <property type="term" value="F:metalloaminopeptidase activity"/>
    <property type="evidence" value="ECO:0007669"/>
    <property type="project" value="TreeGrafter"/>
</dbReference>
<keyword evidence="3" id="KW-0336">GPI-anchor</keyword>
<feature type="chain" id="PRO_5040229208" description="Aminopeptidase" evidence="13">
    <location>
        <begin position="18"/>
        <end position="679"/>
    </location>
</feature>
<dbReference type="GO" id="GO:0008270">
    <property type="term" value="F:zinc ion binding"/>
    <property type="evidence" value="ECO:0007669"/>
    <property type="project" value="InterPro"/>
</dbReference>
<dbReference type="EMBL" id="OU892277">
    <property type="protein sequence ID" value="CAG9760810.1"/>
    <property type="molecule type" value="Genomic_DNA"/>
</dbReference>
<dbReference type="GO" id="GO:0098552">
    <property type="term" value="C:side of membrane"/>
    <property type="evidence" value="ECO:0007669"/>
    <property type="project" value="UniProtKB-KW"/>
</dbReference>
<dbReference type="InterPro" id="IPR001930">
    <property type="entry name" value="Peptidase_M1"/>
</dbReference>
<keyword evidence="17" id="KW-1185">Reference proteome</keyword>
<dbReference type="GO" id="GO:0005886">
    <property type="term" value="C:plasma membrane"/>
    <property type="evidence" value="ECO:0007669"/>
    <property type="project" value="UniProtKB-SubCell"/>
</dbReference>
<dbReference type="OrthoDB" id="10031169at2759"/>
<dbReference type="GO" id="GO:0005615">
    <property type="term" value="C:extracellular space"/>
    <property type="evidence" value="ECO:0007669"/>
    <property type="project" value="TreeGrafter"/>
</dbReference>
<feature type="signal peptide" evidence="13">
    <location>
        <begin position="1"/>
        <end position="17"/>
    </location>
</feature>
<dbReference type="InterPro" id="IPR027268">
    <property type="entry name" value="Peptidase_M4/M1_CTD_sf"/>
</dbReference>
<evidence type="ECO:0000256" key="2">
    <source>
        <dbReference type="ARBA" id="ARBA00010136"/>
    </source>
</evidence>
<proteinExistence type="inferred from homology"/>
<evidence type="ECO:0000256" key="13">
    <source>
        <dbReference type="SAM" id="SignalP"/>
    </source>
</evidence>
<feature type="domain" description="Aminopeptidase N-like N-terminal" evidence="15">
    <location>
        <begin position="30"/>
        <end position="206"/>
    </location>
</feature>
<evidence type="ECO:0008006" key="18">
    <source>
        <dbReference type="Google" id="ProtNLM"/>
    </source>
</evidence>
<accession>A0A9N9MES3</accession>
<keyword evidence="8" id="KW-0482">Metalloprotease</keyword>
<evidence type="ECO:0000256" key="8">
    <source>
        <dbReference type="ARBA" id="ARBA00023049"/>
    </source>
</evidence>
<keyword evidence="4" id="KW-0645">Protease</keyword>
<dbReference type="Pfam" id="PF01433">
    <property type="entry name" value="Peptidase_M1"/>
    <property type="match status" value="1"/>
</dbReference>
<dbReference type="PANTHER" id="PTHR11533:SF299">
    <property type="entry name" value="AMINOPEPTIDASE"/>
    <property type="match status" value="1"/>
</dbReference>
<dbReference type="InterPro" id="IPR042097">
    <property type="entry name" value="Aminopeptidase_N-like_N_sf"/>
</dbReference>